<gene>
    <name evidence="1" type="ORF">E6Q80_08670</name>
</gene>
<proteinExistence type="predicted"/>
<dbReference type="EMBL" id="SSFD01000127">
    <property type="protein sequence ID" value="TXH85912.1"/>
    <property type="molecule type" value="Genomic_DNA"/>
</dbReference>
<protein>
    <submittedName>
        <fullName evidence="1">Uncharacterized protein</fullName>
    </submittedName>
</protein>
<dbReference type="Proteomes" id="UP000321192">
    <property type="component" value="Unassembled WGS sequence"/>
</dbReference>
<accession>A0A5C7SR52</accession>
<comment type="caution">
    <text evidence="1">The sequence shown here is derived from an EMBL/GenBank/DDBJ whole genome shotgun (WGS) entry which is preliminary data.</text>
</comment>
<evidence type="ECO:0000313" key="1">
    <source>
        <dbReference type="EMBL" id="TXH85912.1"/>
    </source>
</evidence>
<name>A0A5C7SR52_THASP</name>
<dbReference type="AlphaFoldDB" id="A0A5C7SR52"/>
<evidence type="ECO:0000313" key="2">
    <source>
        <dbReference type="Proteomes" id="UP000321192"/>
    </source>
</evidence>
<sequence>MNQWSDWLPFPDPRKCEILIAPYGPGVYELRNRETNEFVLRGMGSNCAYRMSSLLPAPLGQGARNNANKRQYVLSHLPEVEYRCIACVSPSEAKALERERKKEQPCLFNT</sequence>
<reference evidence="1 2" key="1">
    <citation type="submission" date="2018-09" db="EMBL/GenBank/DDBJ databases">
        <title>Metagenome Assembled Genomes from an Advanced Water Purification Facility.</title>
        <authorList>
            <person name="Stamps B.W."/>
            <person name="Spear J.R."/>
        </authorList>
    </citation>
    <scope>NUCLEOTIDE SEQUENCE [LARGE SCALE GENOMIC DNA]</scope>
    <source>
        <strain evidence="1">Bin_27_1</strain>
    </source>
</reference>
<organism evidence="1 2">
    <name type="scientific">Thauera aminoaromatica</name>
    <dbReference type="NCBI Taxonomy" id="164330"/>
    <lineage>
        <taxon>Bacteria</taxon>
        <taxon>Pseudomonadati</taxon>
        <taxon>Pseudomonadota</taxon>
        <taxon>Betaproteobacteria</taxon>
        <taxon>Rhodocyclales</taxon>
        <taxon>Zoogloeaceae</taxon>
        <taxon>Thauera</taxon>
    </lineage>
</organism>